<keyword evidence="1" id="KW-0812">Transmembrane</keyword>
<gene>
    <name evidence="2" type="ORF">P4706_08515</name>
</gene>
<accession>A0AAW9N880</accession>
<evidence type="ECO:0000256" key="1">
    <source>
        <dbReference type="SAM" id="Phobius"/>
    </source>
</evidence>
<protein>
    <submittedName>
        <fullName evidence="2">Uncharacterized protein</fullName>
    </submittedName>
</protein>
<proteinExistence type="predicted"/>
<dbReference type="Proteomes" id="UP001307168">
    <property type="component" value="Unassembled WGS sequence"/>
</dbReference>
<dbReference type="EMBL" id="JARNBH010000008">
    <property type="protein sequence ID" value="MEC0273116.1"/>
    <property type="molecule type" value="Genomic_DNA"/>
</dbReference>
<evidence type="ECO:0000313" key="3">
    <source>
        <dbReference type="Proteomes" id="UP001307168"/>
    </source>
</evidence>
<dbReference type="AlphaFoldDB" id="A0AAW9N880"/>
<name>A0AAW9N880_9BACI</name>
<dbReference type="RefSeq" id="WP_367406615.1">
    <property type="nucleotide sequence ID" value="NZ_JARNBG010000001.1"/>
</dbReference>
<reference evidence="2 3" key="1">
    <citation type="submission" date="2023-03" db="EMBL/GenBank/DDBJ databases">
        <title>Bacillus Genome Sequencing.</title>
        <authorList>
            <person name="Dunlap C."/>
        </authorList>
    </citation>
    <scope>NUCLEOTIDE SEQUENCE [LARGE SCALE GENOMIC DNA]</scope>
    <source>
        <strain evidence="2 3">B-41290</strain>
    </source>
</reference>
<organism evidence="2 3">
    <name type="scientific">Peribacillus castrilensis</name>
    <dbReference type="NCBI Taxonomy" id="2897690"/>
    <lineage>
        <taxon>Bacteria</taxon>
        <taxon>Bacillati</taxon>
        <taxon>Bacillota</taxon>
        <taxon>Bacilli</taxon>
        <taxon>Bacillales</taxon>
        <taxon>Bacillaceae</taxon>
        <taxon>Peribacillus</taxon>
    </lineage>
</organism>
<evidence type="ECO:0000313" key="2">
    <source>
        <dbReference type="EMBL" id="MEC0273116.1"/>
    </source>
</evidence>
<keyword evidence="1" id="KW-1133">Transmembrane helix</keyword>
<comment type="caution">
    <text evidence="2">The sequence shown here is derived from an EMBL/GenBank/DDBJ whole genome shotgun (WGS) entry which is preliminary data.</text>
</comment>
<keyword evidence="1" id="KW-0472">Membrane</keyword>
<keyword evidence="3" id="KW-1185">Reference proteome</keyword>
<feature type="transmembrane region" description="Helical" evidence="1">
    <location>
        <begin position="20"/>
        <end position="37"/>
    </location>
</feature>
<sequence>MTPLIQVRSTLLPGVQLIALLPRFGTVLPIYGMVILVDNL</sequence>